<gene>
    <name evidence="1" type="ORF">SDC9_89831</name>
</gene>
<organism evidence="1">
    <name type="scientific">bioreactor metagenome</name>
    <dbReference type="NCBI Taxonomy" id="1076179"/>
    <lineage>
        <taxon>unclassified sequences</taxon>
        <taxon>metagenomes</taxon>
        <taxon>ecological metagenomes</taxon>
    </lineage>
</organism>
<dbReference type="AlphaFoldDB" id="A0A644ZRZ5"/>
<evidence type="ECO:0000313" key="1">
    <source>
        <dbReference type="EMBL" id="MPM43158.1"/>
    </source>
</evidence>
<reference evidence="1" key="1">
    <citation type="submission" date="2019-08" db="EMBL/GenBank/DDBJ databases">
        <authorList>
            <person name="Kucharzyk K."/>
            <person name="Murdoch R.W."/>
            <person name="Higgins S."/>
            <person name="Loffler F."/>
        </authorList>
    </citation>
    <scope>NUCLEOTIDE SEQUENCE</scope>
</reference>
<name>A0A644ZRZ5_9ZZZZ</name>
<dbReference type="EMBL" id="VSSQ01009998">
    <property type="protein sequence ID" value="MPM43158.1"/>
    <property type="molecule type" value="Genomic_DNA"/>
</dbReference>
<sequence>MVGGQPPGVDGGAGAAHDAAQLGSQLFRQLDTAGDILADAAANGHDEVGADQVHQLLRGLDDLDHLGLDIVLGHRESGLYDLAGIRLRLIEGSLLHHAGTHRRHGGTETGADDGSHQMAAESRTGHLQVAGHVVLLAQDHGGVDAVDLLRGKGGRLAQEVLVDGHIHIQMRAVGAKAGVQTGGAAGAQVPADVAGAEQHDLGLQLLDHLADGGGVAAGGVVLQHGALADIDLVRAVAAKLLGKAFDLVAQQQTAQLHAQLVGQLAAFGDQLKIGGHQLALTLLAEHPYILESSDIRVVKRHVQLPLSQMICFLARMPASFSQFALSSPSFSIRPAPFWGGVKEVRMLVGEPFRPMVVGSIRASSFSVS</sequence>
<accession>A0A644ZRZ5</accession>
<comment type="caution">
    <text evidence="1">The sequence shown here is derived from an EMBL/GenBank/DDBJ whole genome shotgun (WGS) entry which is preliminary data.</text>
</comment>
<protein>
    <submittedName>
        <fullName evidence="1">Uncharacterized protein</fullName>
    </submittedName>
</protein>
<proteinExistence type="predicted"/>